<dbReference type="SUPFAM" id="SSF52075">
    <property type="entry name" value="Outer arm dynein light chain 1"/>
    <property type="match status" value="1"/>
</dbReference>
<name>S7XGS4_SPRLO</name>
<protein>
    <submittedName>
        <fullName evidence="1">Leucine rich repeat protein</fullName>
    </submittedName>
</protein>
<dbReference type="AlphaFoldDB" id="S7XGS4"/>
<organism evidence="1 2">
    <name type="scientific">Spraguea lophii (strain 42_110)</name>
    <name type="common">Microsporidian parasite</name>
    <dbReference type="NCBI Taxonomy" id="1358809"/>
    <lineage>
        <taxon>Eukaryota</taxon>
        <taxon>Fungi</taxon>
        <taxon>Fungi incertae sedis</taxon>
        <taxon>Microsporidia</taxon>
        <taxon>Spragueidae</taxon>
        <taxon>Spraguea</taxon>
    </lineage>
</organism>
<evidence type="ECO:0000313" key="2">
    <source>
        <dbReference type="Proteomes" id="UP000014978"/>
    </source>
</evidence>
<reference evidence="2" key="1">
    <citation type="journal article" date="2013" name="PLoS Genet.">
        <title>The genome of Spraguea lophii and the basis of host-microsporidian interactions.</title>
        <authorList>
            <person name="Campbell S.E."/>
            <person name="Williams T.A."/>
            <person name="Yousuf A."/>
            <person name="Soanes D.M."/>
            <person name="Paszkiewicz K.H."/>
            <person name="Williams B.A.P."/>
        </authorList>
    </citation>
    <scope>NUCLEOTIDE SEQUENCE [LARGE SCALE GENOMIC DNA]</scope>
    <source>
        <strain evidence="2">42_110</strain>
    </source>
</reference>
<dbReference type="VEuPathDB" id="MicrosporidiaDB:SLOPH_1256"/>
<dbReference type="Gene3D" id="3.80.10.10">
    <property type="entry name" value="Ribonuclease Inhibitor"/>
    <property type="match status" value="1"/>
</dbReference>
<proteinExistence type="predicted"/>
<dbReference type="OrthoDB" id="660555at2759"/>
<feature type="non-terminal residue" evidence="1">
    <location>
        <position position="1"/>
    </location>
</feature>
<dbReference type="InterPro" id="IPR032675">
    <property type="entry name" value="LRR_dom_sf"/>
</dbReference>
<dbReference type="Proteomes" id="UP000014978">
    <property type="component" value="Unassembled WGS sequence"/>
</dbReference>
<accession>S7XGS4</accession>
<keyword evidence="2" id="KW-1185">Reference proteome</keyword>
<dbReference type="InterPro" id="IPR001611">
    <property type="entry name" value="Leu-rich_rpt"/>
</dbReference>
<feature type="non-terminal residue" evidence="1">
    <location>
        <position position="311"/>
    </location>
</feature>
<dbReference type="HOGENOM" id="CLU_023594_1_0_1"/>
<gene>
    <name evidence="1" type="ORF">SLOPH_1256</name>
</gene>
<evidence type="ECO:0000313" key="1">
    <source>
        <dbReference type="EMBL" id="EPR78234.1"/>
    </source>
</evidence>
<dbReference type="EMBL" id="ATCN01000923">
    <property type="protein sequence ID" value="EPR78234.1"/>
    <property type="molecule type" value="Genomic_DNA"/>
</dbReference>
<dbReference type="SMART" id="SM00365">
    <property type="entry name" value="LRR_SD22"/>
    <property type="match status" value="2"/>
</dbReference>
<comment type="caution">
    <text evidence="1">The sequence shown here is derived from an EMBL/GenBank/DDBJ whole genome shotgun (WGS) entry which is preliminary data.</text>
</comment>
<dbReference type="PROSITE" id="PS51450">
    <property type="entry name" value="LRR"/>
    <property type="match status" value="1"/>
</dbReference>
<dbReference type="InParanoid" id="S7XGS4"/>
<sequence length="311" mass="36752">LINLEIFSASGNEIIILENISTGMTSLKSLDLSFNKIINIDESIFDITTLEELDLCGNLIELLPFNINNTRNWDLQIDLRTNPLLWGINIYFQNSGLITIEQVNQNILRNISYNEIRTFKIPEDTNLDFNTEKFYEELNIPINERLNLDKIKLCKIGKPENHTKTRKEIEEMLRNIFDRINSYKSKEKLNFLLRRIESYYYYENNPELIQDSLIDYQKRNSIIDHFESIIITMIEMLPEKQEDVEEMFVRLLNQLNFNYNTTIDEVYCLDGQEEAFIATYLFLKQGDVCNSAEQKIMEIFANFKFEILKGI</sequence>